<organism evidence="1 2">
    <name type="scientific">Cafeteria roenbergensis</name>
    <name type="common">Marine flagellate</name>
    <dbReference type="NCBI Taxonomy" id="33653"/>
    <lineage>
        <taxon>Eukaryota</taxon>
        <taxon>Sar</taxon>
        <taxon>Stramenopiles</taxon>
        <taxon>Bigyra</taxon>
        <taxon>Opalozoa</taxon>
        <taxon>Bicosoecida</taxon>
        <taxon>Cafeteriaceae</taxon>
        <taxon>Cafeteria</taxon>
    </lineage>
</organism>
<evidence type="ECO:0000313" key="1">
    <source>
        <dbReference type="EMBL" id="KAA0151283.1"/>
    </source>
</evidence>
<dbReference type="EMBL" id="VLTN01000028">
    <property type="protein sequence ID" value="KAA0151283.1"/>
    <property type="molecule type" value="Genomic_DNA"/>
</dbReference>
<gene>
    <name evidence="1" type="ORF">FNF29_04758</name>
</gene>
<evidence type="ECO:0008006" key="3">
    <source>
        <dbReference type="Google" id="ProtNLM"/>
    </source>
</evidence>
<accession>A0A5A8CDR6</accession>
<dbReference type="AlphaFoldDB" id="A0A5A8CDR6"/>
<comment type="caution">
    <text evidence="1">The sequence shown here is derived from an EMBL/GenBank/DDBJ whole genome shotgun (WGS) entry which is preliminary data.</text>
</comment>
<proteinExistence type="predicted"/>
<name>A0A5A8CDR6_CAFRO</name>
<evidence type="ECO:0000313" key="2">
    <source>
        <dbReference type="Proteomes" id="UP000323011"/>
    </source>
</evidence>
<reference evidence="1 2" key="1">
    <citation type="submission" date="2019-07" db="EMBL/GenBank/DDBJ databases">
        <title>Genomes of Cafeteria roenbergensis.</title>
        <authorList>
            <person name="Fischer M.G."/>
            <person name="Hackl T."/>
            <person name="Roman M."/>
        </authorList>
    </citation>
    <scope>NUCLEOTIDE SEQUENCE [LARGE SCALE GENOMIC DNA]</scope>
    <source>
        <strain evidence="1 2">BVI</strain>
    </source>
</reference>
<keyword evidence="2" id="KW-1185">Reference proteome</keyword>
<protein>
    <recommendedName>
        <fullName evidence="3">Methyltransferase FkbM domain-containing protein</fullName>
    </recommendedName>
</protein>
<dbReference type="Proteomes" id="UP000323011">
    <property type="component" value="Unassembled WGS sequence"/>
</dbReference>
<sequence length="145" mass="15472">MAGADAEIEASVTSLPAGASLDVLKIDVEGSEWEALEACLDAGRGCWGRIRQLAVELHVLPRGGFKDARGGVDGEQLNRRSRLLRRLREEAGFEGVQFHVNPMGPSVSLVPASRSGVGVDMPCCGEALFVRRDALTADLLQDDDA</sequence>